<dbReference type="InterPro" id="IPR015445">
    <property type="entry name" value="TBP-like"/>
</dbReference>
<dbReference type="GO" id="GO:0005634">
    <property type="term" value="C:nucleus"/>
    <property type="evidence" value="ECO:0007669"/>
    <property type="project" value="UniProtKB-SubCell"/>
</dbReference>
<dbReference type="GO" id="GO:0003677">
    <property type="term" value="F:DNA binding"/>
    <property type="evidence" value="ECO:0007669"/>
    <property type="project" value="UniProtKB-KW"/>
</dbReference>
<evidence type="ECO:0000256" key="8">
    <source>
        <dbReference type="ARBA" id="ARBA00023242"/>
    </source>
</evidence>
<dbReference type="FunFam" id="3.30.310.10:FF:000005">
    <property type="entry name" value="TATA box-binding protein-like 1"/>
    <property type="match status" value="1"/>
</dbReference>
<dbReference type="CDD" id="cd04517">
    <property type="entry name" value="TLF"/>
    <property type="match status" value="1"/>
</dbReference>
<dbReference type="Pfam" id="PF00352">
    <property type="entry name" value="TBP"/>
    <property type="match status" value="2"/>
</dbReference>
<dbReference type="PRINTS" id="PR00686">
    <property type="entry name" value="TIFACTORIID"/>
</dbReference>
<comment type="caution">
    <text evidence="11">The sequence shown here is derived from an EMBL/GenBank/DDBJ whole genome shotgun (WGS) entry which is preliminary data.</text>
</comment>
<organism evidence="11 12">
    <name type="scientific">Aphis craccivora</name>
    <name type="common">Cowpea aphid</name>
    <dbReference type="NCBI Taxonomy" id="307492"/>
    <lineage>
        <taxon>Eukaryota</taxon>
        <taxon>Metazoa</taxon>
        <taxon>Ecdysozoa</taxon>
        <taxon>Arthropoda</taxon>
        <taxon>Hexapoda</taxon>
        <taxon>Insecta</taxon>
        <taxon>Pterygota</taxon>
        <taxon>Neoptera</taxon>
        <taxon>Paraneoptera</taxon>
        <taxon>Hemiptera</taxon>
        <taxon>Sternorrhyncha</taxon>
        <taxon>Aphidomorpha</taxon>
        <taxon>Aphidoidea</taxon>
        <taxon>Aphididae</taxon>
        <taxon>Aphidini</taxon>
        <taxon>Aphis</taxon>
        <taxon>Aphis</taxon>
    </lineage>
</organism>
<keyword evidence="12" id="KW-1185">Reference proteome</keyword>
<keyword evidence="6" id="KW-0238">DNA-binding</keyword>
<dbReference type="InterPro" id="IPR012295">
    <property type="entry name" value="TBP_dom_sf"/>
</dbReference>
<evidence type="ECO:0000256" key="4">
    <source>
        <dbReference type="ARBA" id="ARBA00022490"/>
    </source>
</evidence>
<keyword evidence="8" id="KW-0539">Nucleus</keyword>
<evidence type="ECO:0000256" key="10">
    <source>
        <dbReference type="ARBA" id="ARBA00033173"/>
    </source>
</evidence>
<dbReference type="Proteomes" id="UP000478052">
    <property type="component" value="Unassembled WGS sequence"/>
</dbReference>
<gene>
    <name evidence="11" type="ORF">FWK35_00014099</name>
</gene>
<name>A0A6G0YZY3_APHCR</name>
<keyword evidence="4" id="KW-0963">Cytoplasm</keyword>
<evidence type="ECO:0000256" key="1">
    <source>
        <dbReference type="ARBA" id="ARBA00004123"/>
    </source>
</evidence>
<protein>
    <recommendedName>
        <fullName evidence="9">TATA box-binding protein-like 1</fullName>
    </recommendedName>
    <alternativeName>
        <fullName evidence="10">TBP-like factor</fullName>
    </alternativeName>
</protein>
<evidence type="ECO:0000256" key="6">
    <source>
        <dbReference type="ARBA" id="ARBA00023125"/>
    </source>
</evidence>
<dbReference type="AlphaFoldDB" id="A0A6G0YZY3"/>
<comment type="similarity">
    <text evidence="3">Belongs to the TBP family.</text>
</comment>
<dbReference type="PANTHER" id="PTHR10126">
    <property type="entry name" value="TATA-BOX BINDING PROTEIN"/>
    <property type="match status" value="1"/>
</dbReference>
<dbReference type="InterPro" id="IPR000814">
    <property type="entry name" value="TBP"/>
</dbReference>
<keyword evidence="7" id="KW-0804">Transcription</keyword>
<dbReference type="FunFam" id="3.30.310.10:FF:000009">
    <property type="entry name" value="TatA box-binding protein-like protein 1"/>
    <property type="match status" value="1"/>
</dbReference>
<evidence type="ECO:0000313" key="11">
    <source>
        <dbReference type="EMBL" id="KAF0763526.1"/>
    </source>
</evidence>
<comment type="subcellular location">
    <subcellularLocation>
        <location evidence="2">Cytoplasm</location>
    </subcellularLocation>
    <subcellularLocation>
        <location evidence="1">Nucleus</location>
    </subcellularLocation>
</comment>
<reference evidence="11 12" key="1">
    <citation type="submission" date="2019-08" db="EMBL/GenBank/DDBJ databases">
        <title>Whole genome of Aphis craccivora.</title>
        <authorList>
            <person name="Voronova N.V."/>
            <person name="Shulinski R.S."/>
            <person name="Bandarenka Y.V."/>
            <person name="Zhorov D.G."/>
            <person name="Warner D."/>
        </authorList>
    </citation>
    <scope>NUCLEOTIDE SEQUENCE [LARGE SCALE GENOMIC DNA]</scope>
    <source>
        <strain evidence="11">180601</strain>
        <tissue evidence="11">Whole Body</tissue>
    </source>
</reference>
<dbReference type="SUPFAM" id="SSF55945">
    <property type="entry name" value="TATA-box binding protein-like"/>
    <property type="match status" value="2"/>
</dbReference>
<dbReference type="Gene3D" id="3.30.310.10">
    <property type="entry name" value="TATA-Binding Protein"/>
    <property type="match status" value="2"/>
</dbReference>
<dbReference type="EMBL" id="VUJU01001862">
    <property type="protein sequence ID" value="KAF0763526.1"/>
    <property type="molecule type" value="Genomic_DNA"/>
</dbReference>
<evidence type="ECO:0000256" key="2">
    <source>
        <dbReference type="ARBA" id="ARBA00004496"/>
    </source>
</evidence>
<evidence type="ECO:0000256" key="3">
    <source>
        <dbReference type="ARBA" id="ARBA00005560"/>
    </source>
</evidence>
<dbReference type="GO" id="GO:0006352">
    <property type="term" value="P:DNA-templated transcription initiation"/>
    <property type="evidence" value="ECO:0007669"/>
    <property type="project" value="InterPro"/>
</dbReference>
<evidence type="ECO:0000256" key="5">
    <source>
        <dbReference type="ARBA" id="ARBA00023015"/>
    </source>
</evidence>
<keyword evidence="5" id="KW-0805">Transcription regulation</keyword>
<evidence type="ECO:0000256" key="9">
    <source>
        <dbReference type="ARBA" id="ARBA00023474"/>
    </source>
</evidence>
<dbReference type="OrthoDB" id="2127950at2759"/>
<proteinExistence type="inferred from homology"/>
<evidence type="ECO:0000313" key="12">
    <source>
        <dbReference type="Proteomes" id="UP000478052"/>
    </source>
</evidence>
<accession>A0A6G0YZY3</accession>
<dbReference type="GO" id="GO:0005737">
    <property type="term" value="C:cytoplasm"/>
    <property type="evidence" value="ECO:0007669"/>
    <property type="project" value="UniProtKB-SubCell"/>
</dbReference>
<evidence type="ECO:0000256" key="7">
    <source>
        <dbReference type="ARBA" id="ARBA00023163"/>
    </source>
</evidence>
<sequence length="294" mass="32997">MLSNKMYLKKSQFSRANLTLVIMTPVIKIINKNSLINISPLNLNENMIYFNNDFHGQEENSSISNSIQGCLNVNISNVSASFNVKSHLNLRHLALHGHNVEYRREKAKLIMKLRKPSTTANIWSSGKIVCIGSASENDSKIASKRIARIIQRLGYAEAKFSGYKIVNVLGSCSLPFYIRIIQFSEKYKSDSQYEPELHPGVTYKIKEIKATLKIYSTGSITVNAPSEEKVKLAIEHIYPLVLPFGRNKILDDKCLVGVAGGINYSEQNTRILQSTSHLPMLYHNPVGELIKIGN</sequence>